<protein>
    <submittedName>
        <fullName evidence="6">Two-component system response regulator KdpE</fullName>
    </submittedName>
</protein>
<evidence type="ECO:0000259" key="5">
    <source>
        <dbReference type="PROSITE" id="PS51755"/>
    </source>
</evidence>
<dbReference type="InterPro" id="IPR036388">
    <property type="entry name" value="WH-like_DNA-bd_sf"/>
</dbReference>
<gene>
    <name evidence="6" type="primary">kdpE</name>
    <name evidence="6" type="ORF">PSQ40_09370</name>
</gene>
<sequence>MSAPVAILIEDEPQIRRFVRVALEAEGWQVHEADGVQRGLIEAGTRKPDLIVLDLGLPDGDGLDLIRDVRSWSQVAIVVLSARSDEADKIAALDAGADDYLAKPFGVGELMARVRANLRRPRTAVAEGAARSEGQDPVFRFGQVELDRVARLVRRDGQRVHLTPIEYRLLSVLVSHAGRVLTHRQLLREVWGASHADQNHYLRIYMGHLRQKLEQDPAQPRHLLTETAVGYRLQVEA</sequence>
<dbReference type="SUPFAM" id="SSF52172">
    <property type="entry name" value="CheY-like"/>
    <property type="match status" value="1"/>
</dbReference>
<feature type="domain" description="Response regulatory" evidence="4">
    <location>
        <begin position="5"/>
        <end position="118"/>
    </location>
</feature>
<feature type="domain" description="OmpR/PhoB-type" evidence="5">
    <location>
        <begin position="136"/>
        <end position="235"/>
    </location>
</feature>
<organism evidence="6 7">
    <name type="scientific">Curvibacter cyanobacteriorum</name>
    <dbReference type="NCBI Taxonomy" id="3026422"/>
    <lineage>
        <taxon>Bacteria</taxon>
        <taxon>Pseudomonadati</taxon>
        <taxon>Pseudomonadota</taxon>
        <taxon>Betaproteobacteria</taxon>
        <taxon>Burkholderiales</taxon>
        <taxon>Comamonadaceae</taxon>
        <taxon>Curvibacter</taxon>
    </lineage>
</organism>
<dbReference type="InterPro" id="IPR039420">
    <property type="entry name" value="WalR-like"/>
</dbReference>
<dbReference type="Gene3D" id="6.10.250.690">
    <property type="match status" value="1"/>
</dbReference>
<dbReference type="RefSeq" id="WP_273951093.1">
    <property type="nucleotide sequence ID" value="NZ_JAQSIP010000003.1"/>
</dbReference>
<evidence type="ECO:0000313" key="6">
    <source>
        <dbReference type="EMBL" id="MDD0838777.1"/>
    </source>
</evidence>
<name>A0ABT5N178_9BURK</name>
<dbReference type="PROSITE" id="PS50110">
    <property type="entry name" value="RESPONSE_REGULATORY"/>
    <property type="match status" value="1"/>
</dbReference>
<dbReference type="Proteomes" id="UP001528673">
    <property type="component" value="Unassembled WGS sequence"/>
</dbReference>
<dbReference type="Gene3D" id="3.40.50.2300">
    <property type="match status" value="1"/>
</dbReference>
<dbReference type="InterPro" id="IPR011006">
    <property type="entry name" value="CheY-like_superfamily"/>
</dbReference>
<dbReference type="InterPro" id="IPR001789">
    <property type="entry name" value="Sig_transdc_resp-reg_receiver"/>
</dbReference>
<keyword evidence="7" id="KW-1185">Reference proteome</keyword>
<dbReference type="PANTHER" id="PTHR48111:SF50">
    <property type="entry name" value="KDP OPERON TRANSCRIPTIONAL REGULATORY PROTEIN KDPE"/>
    <property type="match status" value="1"/>
</dbReference>
<dbReference type="InterPro" id="IPR001867">
    <property type="entry name" value="OmpR/PhoB-type_DNA-bd"/>
</dbReference>
<keyword evidence="2" id="KW-0597">Phosphoprotein</keyword>
<dbReference type="CDD" id="cd17620">
    <property type="entry name" value="REC_OmpR_KdpE-like"/>
    <property type="match status" value="1"/>
</dbReference>
<reference evidence="6 7" key="1">
    <citation type="submission" date="2023-02" db="EMBL/GenBank/DDBJ databases">
        <title>Bacterial whole genomic sequence of Curvibacter sp. HBC61.</title>
        <authorList>
            <person name="Le V."/>
            <person name="Ko S.-R."/>
            <person name="Ahn C.-Y."/>
            <person name="Oh H.-M."/>
        </authorList>
    </citation>
    <scope>NUCLEOTIDE SEQUENCE [LARGE SCALE GENOMIC DNA]</scope>
    <source>
        <strain evidence="6 7">HBC61</strain>
    </source>
</reference>
<dbReference type="Pfam" id="PF00486">
    <property type="entry name" value="Trans_reg_C"/>
    <property type="match status" value="1"/>
</dbReference>
<feature type="DNA-binding region" description="OmpR/PhoB-type" evidence="3">
    <location>
        <begin position="136"/>
        <end position="235"/>
    </location>
</feature>
<feature type="modified residue" description="4-aspartylphosphate" evidence="2">
    <location>
        <position position="54"/>
    </location>
</feature>
<comment type="caution">
    <text evidence="6">The sequence shown here is derived from an EMBL/GenBank/DDBJ whole genome shotgun (WGS) entry which is preliminary data.</text>
</comment>
<evidence type="ECO:0000313" key="7">
    <source>
        <dbReference type="Proteomes" id="UP001528673"/>
    </source>
</evidence>
<dbReference type="Pfam" id="PF00072">
    <property type="entry name" value="Response_reg"/>
    <property type="match status" value="1"/>
</dbReference>
<dbReference type="EMBL" id="JAQSIP010000003">
    <property type="protein sequence ID" value="MDD0838777.1"/>
    <property type="molecule type" value="Genomic_DNA"/>
</dbReference>
<evidence type="ECO:0000256" key="1">
    <source>
        <dbReference type="ARBA" id="ARBA00023125"/>
    </source>
</evidence>
<keyword evidence="1 3" id="KW-0238">DNA-binding</keyword>
<dbReference type="Gene3D" id="1.10.10.10">
    <property type="entry name" value="Winged helix-like DNA-binding domain superfamily/Winged helix DNA-binding domain"/>
    <property type="match status" value="1"/>
</dbReference>
<evidence type="ECO:0000256" key="3">
    <source>
        <dbReference type="PROSITE-ProRule" id="PRU01091"/>
    </source>
</evidence>
<evidence type="ECO:0000259" key="4">
    <source>
        <dbReference type="PROSITE" id="PS50110"/>
    </source>
</evidence>
<dbReference type="SMART" id="SM00448">
    <property type="entry name" value="REC"/>
    <property type="match status" value="1"/>
</dbReference>
<dbReference type="PANTHER" id="PTHR48111">
    <property type="entry name" value="REGULATOR OF RPOS"/>
    <property type="match status" value="1"/>
</dbReference>
<dbReference type="CDD" id="cd00383">
    <property type="entry name" value="trans_reg_C"/>
    <property type="match status" value="1"/>
</dbReference>
<evidence type="ECO:0000256" key="2">
    <source>
        <dbReference type="PROSITE-ProRule" id="PRU00169"/>
    </source>
</evidence>
<dbReference type="PROSITE" id="PS51755">
    <property type="entry name" value="OMPR_PHOB"/>
    <property type="match status" value="1"/>
</dbReference>
<accession>A0ABT5N178</accession>
<dbReference type="SMART" id="SM00862">
    <property type="entry name" value="Trans_reg_C"/>
    <property type="match status" value="1"/>
</dbReference>
<proteinExistence type="predicted"/>
<dbReference type="NCBIfam" id="NF007820">
    <property type="entry name" value="PRK10529.1"/>
    <property type="match status" value="1"/>
</dbReference>